<dbReference type="InterPro" id="IPR045247">
    <property type="entry name" value="Oye-like"/>
</dbReference>
<comment type="caution">
    <text evidence="3">The sequence shown here is derived from an EMBL/GenBank/DDBJ whole genome shotgun (WGS) entry which is preliminary data.</text>
</comment>
<proteinExistence type="predicted"/>
<keyword evidence="4" id="KW-1185">Reference proteome</keyword>
<dbReference type="InterPro" id="IPR001155">
    <property type="entry name" value="OxRdtase_FMN_N"/>
</dbReference>
<dbReference type="Proteomes" id="UP000078397">
    <property type="component" value="Unassembled WGS sequence"/>
</dbReference>
<protein>
    <submittedName>
        <fullName evidence="3">N-ethylmaleimide reductase</fullName>
    </submittedName>
</protein>
<dbReference type="FunFam" id="3.20.20.70:FF:000138">
    <property type="entry name" value="NADPH dehydrogenase 1"/>
    <property type="match status" value="1"/>
</dbReference>
<dbReference type="RefSeq" id="XP_018149248.1">
    <property type="nucleotide sequence ID" value="XM_018280871.1"/>
</dbReference>
<dbReference type="GeneID" id="28844865"/>
<evidence type="ECO:0000256" key="1">
    <source>
        <dbReference type="ARBA" id="ARBA00022630"/>
    </source>
</evidence>
<dbReference type="EMBL" id="LSBJ02000001">
    <property type="protein sequence ID" value="OAQ73165.1"/>
    <property type="molecule type" value="Genomic_DNA"/>
</dbReference>
<gene>
    <name evidence="3" type="ORF">VFPPC_00954</name>
</gene>
<keyword evidence="1" id="KW-0285">Flavoprotein</keyword>
<feature type="domain" description="NADH:flavin oxidoreductase/NADH oxidase N-terminal" evidence="2">
    <location>
        <begin position="6"/>
        <end position="336"/>
    </location>
</feature>
<dbReference type="PANTHER" id="PTHR22893">
    <property type="entry name" value="NADH OXIDOREDUCTASE-RELATED"/>
    <property type="match status" value="1"/>
</dbReference>
<evidence type="ECO:0000313" key="3">
    <source>
        <dbReference type="EMBL" id="OAQ73165.1"/>
    </source>
</evidence>
<sequence>MTSTSNLFQPLSIGNITLNHRLALAPLTRFRASDNHVPRPLMTEYYKQRSSVPGTLLITEGTFISPQDGGLPNVPGIWSEEQVTAWRDVTDAVHKNGSYIYAQLWSLGRAAVPSVAAKENITISAPDAIPSGPDSPTPRKLSVAQIQQKKEAYVAAARNAIAAGFDGVELHGANGYLIDQFLQDVSNQRDDEYGGSVENRSRFAVEVAAAVAREIGAERTGIRLSPWSTFGGMRMADPVPQFSDVIEKLDRLNLSYLHLVEPRIAGNVDVESTETLDFAYDLWKGPLLIAGGFKPDTARKLVDKEKPGRDIVVVFGRHFISTPDLPYRVQKGLELEKYDRSTFYNTKDSVGYTDYPFSKEFLESRKGQAIKASV</sequence>
<dbReference type="Gene3D" id="3.20.20.70">
    <property type="entry name" value="Aldolase class I"/>
    <property type="match status" value="1"/>
</dbReference>
<evidence type="ECO:0000259" key="2">
    <source>
        <dbReference type="Pfam" id="PF00724"/>
    </source>
</evidence>
<dbReference type="KEGG" id="pchm:VFPPC_00954"/>
<dbReference type="CDD" id="cd02933">
    <property type="entry name" value="OYE_like_FMN"/>
    <property type="match status" value="1"/>
</dbReference>
<dbReference type="InterPro" id="IPR013785">
    <property type="entry name" value="Aldolase_TIM"/>
</dbReference>
<reference evidence="3 4" key="1">
    <citation type="journal article" date="2016" name="PLoS Pathog.">
        <title>Biosynthesis of antibiotic leucinostatins in bio-control fungus Purpureocillium lilacinum and their inhibition on phytophthora revealed by genome mining.</title>
        <authorList>
            <person name="Wang G."/>
            <person name="Liu Z."/>
            <person name="Lin R."/>
            <person name="Li E."/>
            <person name="Mao Z."/>
            <person name="Ling J."/>
            <person name="Yang Y."/>
            <person name="Yin W.B."/>
            <person name="Xie B."/>
        </authorList>
    </citation>
    <scope>NUCLEOTIDE SEQUENCE [LARGE SCALE GENOMIC DNA]</scope>
    <source>
        <strain evidence="3">170</strain>
    </source>
</reference>
<dbReference type="AlphaFoldDB" id="A0A179G5R3"/>
<accession>A0A179G5R3</accession>
<dbReference type="Pfam" id="PF00724">
    <property type="entry name" value="Oxidored_FMN"/>
    <property type="match status" value="1"/>
</dbReference>
<dbReference type="SUPFAM" id="SSF51395">
    <property type="entry name" value="FMN-linked oxidoreductases"/>
    <property type="match status" value="1"/>
</dbReference>
<name>A0A179G5R3_METCM</name>
<dbReference type="GO" id="GO:0003959">
    <property type="term" value="F:NADPH dehydrogenase activity"/>
    <property type="evidence" value="ECO:0007669"/>
    <property type="project" value="TreeGrafter"/>
</dbReference>
<evidence type="ECO:0000313" key="4">
    <source>
        <dbReference type="Proteomes" id="UP000078397"/>
    </source>
</evidence>
<dbReference type="OrthoDB" id="276546at2759"/>
<dbReference type="GO" id="GO:0010181">
    <property type="term" value="F:FMN binding"/>
    <property type="evidence" value="ECO:0007669"/>
    <property type="project" value="InterPro"/>
</dbReference>
<dbReference type="STRING" id="1380566.A0A179G5R3"/>
<dbReference type="PANTHER" id="PTHR22893:SF91">
    <property type="entry name" value="NADPH DEHYDROGENASE 2-RELATED"/>
    <property type="match status" value="1"/>
</dbReference>
<organism evidence="3 4">
    <name type="scientific">Pochonia chlamydosporia 170</name>
    <dbReference type="NCBI Taxonomy" id="1380566"/>
    <lineage>
        <taxon>Eukaryota</taxon>
        <taxon>Fungi</taxon>
        <taxon>Dikarya</taxon>
        <taxon>Ascomycota</taxon>
        <taxon>Pezizomycotina</taxon>
        <taxon>Sordariomycetes</taxon>
        <taxon>Hypocreomycetidae</taxon>
        <taxon>Hypocreales</taxon>
        <taxon>Clavicipitaceae</taxon>
        <taxon>Pochonia</taxon>
    </lineage>
</organism>